<keyword evidence="2" id="KW-0378">Hydrolase</keyword>
<sequence>MRPIERGNCQQKFREYQDAKKELIQRLGEYCSYCERYIPAGLAVEHIQPKTKHPDKELNWDNFLLACVNCNSTKGDSDVLLEEYYWPERDNTARAFEYLTGGIVRENPTLSYLEQQRAKKTLDLTGLNKIPNSGNASDGRWLQRREVWEMARRKLEQLQGNDTLLMRESIIELALARGFWSVWMTVFRDDGDMLLRFIAAFPGTCRSCFDHQGKSWPRRGGAI</sequence>
<dbReference type="InterPro" id="IPR003615">
    <property type="entry name" value="HNH_nuc"/>
</dbReference>
<feature type="domain" description="HNH nuclease" evidence="1">
    <location>
        <begin position="18"/>
        <end position="72"/>
    </location>
</feature>
<dbReference type="Gene3D" id="1.10.30.50">
    <property type="match status" value="1"/>
</dbReference>
<dbReference type="GO" id="GO:0003676">
    <property type="term" value="F:nucleic acid binding"/>
    <property type="evidence" value="ECO:0007669"/>
    <property type="project" value="InterPro"/>
</dbReference>
<evidence type="ECO:0000313" key="2">
    <source>
        <dbReference type="EMBL" id="MBR8828695.1"/>
    </source>
</evidence>
<protein>
    <submittedName>
        <fullName evidence="2">HNH endonuclease</fullName>
    </submittedName>
</protein>
<organism evidence="2 3">
    <name type="scientific">Gomphosphaeria aponina SAG 52.96 = DSM 107014</name>
    <dbReference type="NCBI Taxonomy" id="1521640"/>
    <lineage>
        <taxon>Bacteria</taxon>
        <taxon>Bacillati</taxon>
        <taxon>Cyanobacteriota</taxon>
        <taxon>Cyanophyceae</taxon>
        <taxon>Oscillatoriophycideae</taxon>
        <taxon>Chroococcales</taxon>
        <taxon>Gomphosphaeriaceae</taxon>
        <taxon>Gomphosphaeria</taxon>
    </lineage>
</organism>
<dbReference type="Pfam" id="PF01844">
    <property type="entry name" value="HNH"/>
    <property type="match status" value="1"/>
</dbReference>
<name>A0A941GSK1_9CHRO</name>
<comment type="caution">
    <text evidence="2">The sequence shown here is derived from an EMBL/GenBank/DDBJ whole genome shotgun (WGS) entry which is preliminary data.</text>
</comment>
<proteinExistence type="predicted"/>
<reference evidence="2" key="1">
    <citation type="submission" date="2021-02" db="EMBL/GenBank/DDBJ databases">
        <title>Metagenome analyses of Stigonema ocellatum DSM 106950, Chlorogloea purpurea SAG 13.99 and Gomphosphaeria aponina DSM 107014.</title>
        <authorList>
            <person name="Marter P."/>
            <person name="Huang S."/>
        </authorList>
    </citation>
    <scope>NUCLEOTIDE SEQUENCE</scope>
    <source>
        <strain evidence="2">JP213</strain>
    </source>
</reference>
<accession>A0A941GSK1</accession>
<evidence type="ECO:0000313" key="3">
    <source>
        <dbReference type="Proteomes" id="UP000767446"/>
    </source>
</evidence>
<dbReference type="AlphaFoldDB" id="A0A941GSK1"/>
<dbReference type="GO" id="GO:0004519">
    <property type="term" value="F:endonuclease activity"/>
    <property type="evidence" value="ECO:0007669"/>
    <property type="project" value="UniProtKB-KW"/>
</dbReference>
<keyword evidence="2" id="KW-0540">Nuclease</keyword>
<dbReference type="GO" id="GO:0008270">
    <property type="term" value="F:zinc ion binding"/>
    <property type="evidence" value="ECO:0007669"/>
    <property type="project" value="InterPro"/>
</dbReference>
<dbReference type="CDD" id="cd00085">
    <property type="entry name" value="HNHc"/>
    <property type="match status" value="1"/>
</dbReference>
<evidence type="ECO:0000259" key="1">
    <source>
        <dbReference type="SMART" id="SM00507"/>
    </source>
</evidence>
<gene>
    <name evidence="2" type="ORF">DSM107014_12480</name>
</gene>
<dbReference type="Proteomes" id="UP000767446">
    <property type="component" value="Unassembled WGS sequence"/>
</dbReference>
<keyword evidence="2" id="KW-0255">Endonuclease</keyword>
<dbReference type="SMART" id="SM00507">
    <property type="entry name" value="HNHc"/>
    <property type="match status" value="1"/>
</dbReference>
<dbReference type="EMBL" id="JADQBC010000082">
    <property type="protein sequence ID" value="MBR8828695.1"/>
    <property type="molecule type" value="Genomic_DNA"/>
</dbReference>
<dbReference type="InterPro" id="IPR002711">
    <property type="entry name" value="HNH"/>
</dbReference>